<keyword evidence="2" id="KW-0808">Transferase</keyword>
<evidence type="ECO:0000259" key="1">
    <source>
        <dbReference type="Pfam" id="PF00535"/>
    </source>
</evidence>
<dbReference type="EMBL" id="WSTB01000004">
    <property type="protein sequence ID" value="MWB94506.1"/>
    <property type="molecule type" value="Genomic_DNA"/>
</dbReference>
<feature type="domain" description="Glycosyltransferase 2-like" evidence="1">
    <location>
        <begin position="6"/>
        <end position="121"/>
    </location>
</feature>
<organism evidence="2 3">
    <name type="scientific">Flavobacterium hydrocarbonoxydans</name>
    <dbReference type="NCBI Taxonomy" id="2683249"/>
    <lineage>
        <taxon>Bacteria</taxon>
        <taxon>Pseudomonadati</taxon>
        <taxon>Bacteroidota</taxon>
        <taxon>Flavobacteriia</taxon>
        <taxon>Flavobacteriales</taxon>
        <taxon>Flavobacteriaceae</taxon>
        <taxon>Flavobacterium</taxon>
    </lineage>
</organism>
<proteinExistence type="predicted"/>
<dbReference type="InterPro" id="IPR001173">
    <property type="entry name" value="Glyco_trans_2-like"/>
</dbReference>
<name>A0A6I4NJ34_9FLAO</name>
<protein>
    <submittedName>
        <fullName evidence="2">Glycosyltransferase</fullName>
    </submittedName>
</protein>
<accession>A0A6I4NJ34</accession>
<dbReference type="InterPro" id="IPR029044">
    <property type="entry name" value="Nucleotide-diphossugar_trans"/>
</dbReference>
<dbReference type="Pfam" id="PF00535">
    <property type="entry name" value="Glycos_transf_2"/>
    <property type="match status" value="1"/>
</dbReference>
<sequence>MSTIVSLIIPTYNRALLIEETLDSILEQTYQNWECIIVDDGSSDNTVEVVNQYLEKDTRFQFYRRPENRLKGANACRNFGIENSKGEYMMFLDSDDICEPFCLAERVNKVVSDSSIHVLIRDTALLIGTEKKSKTINKDPEIYSDENYLRMFLSYDLPWPIMGAFYKREVLATCKFDENLRRFQDVSLNIKVLSRIKNLKISRDFKIDTYYRMDDQKVTSEGFVSNTFESLLVFYEIHGDLLKHRLYKLDFRKFSSKIILQFVTRCFYQNRMASNKVMLWAIKSNIYTLSQKRTLFLLLFCLNSNLYKVKGFGMYKLRNKVKQMTHN</sequence>
<comment type="caution">
    <text evidence="2">The sequence shown here is derived from an EMBL/GenBank/DDBJ whole genome shotgun (WGS) entry which is preliminary data.</text>
</comment>
<dbReference type="PANTHER" id="PTHR22916">
    <property type="entry name" value="GLYCOSYLTRANSFERASE"/>
    <property type="match status" value="1"/>
</dbReference>
<dbReference type="SUPFAM" id="SSF53448">
    <property type="entry name" value="Nucleotide-diphospho-sugar transferases"/>
    <property type="match status" value="1"/>
</dbReference>
<reference evidence="2 3" key="1">
    <citation type="submission" date="2019-12" db="EMBL/GenBank/DDBJ databases">
        <authorList>
            <person name="Kim Y.S."/>
        </authorList>
    </citation>
    <scope>NUCLEOTIDE SEQUENCE [LARGE SCALE GENOMIC DNA]</scope>
    <source>
        <strain evidence="2 3">GA093</strain>
    </source>
</reference>
<dbReference type="PANTHER" id="PTHR22916:SF3">
    <property type="entry name" value="UDP-GLCNAC:BETAGAL BETA-1,3-N-ACETYLGLUCOSAMINYLTRANSFERASE-LIKE PROTEIN 1"/>
    <property type="match status" value="1"/>
</dbReference>
<dbReference type="GO" id="GO:0016758">
    <property type="term" value="F:hexosyltransferase activity"/>
    <property type="evidence" value="ECO:0007669"/>
    <property type="project" value="UniProtKB-ARBA"/>
</dbReference>
<evidence type="ECO:0000313" key="2">
    <source>
        <dbReference type="EMBL" id="MWB94506.1"/>
    </source>
</evidence>
<dbReference type="CDD" id="cd00761">
    <property type="entry name" value="Glyco_tranf_GTA_type"/>
    <property type="match status" value="1"/>
</dbReference>
<dbReference type="Gene3D" id="3.90.550.10">
    <property type="entry name" value="Spore Coat Polysaccharide Biosynthesis Protein SpsA, Chain A"/>
    <property type="match status" value="1"/>
</dbReference>
<gene>
    <name evidence="2" type="ORF">GON26_09030</name>
</gene>
<keyword evidence="3" id="KW-1185">Reference proteome</keyword>
<dbReference type="Proteomes" id="UP000471501">
    <property type="component" value="Unassembled WGS sequence"/>
</dbReference>
<dbReference type="AlphaFoldDB" id="A0A6I4NJ34"/>
<dbReference type="RefSeq" id="WP_160374482.1">
    <property type="nucleotide sequence ID" value="NZ_WSTB01000004.1"/>
</dbReference>
<evidence type="ECO:0000313" key="3">
    <source>
        <dbReference type="Proteomes" id="UP000471501"/>
    </source>
</evidence>